<dbReference type="GO" id="GO:0005737">
    <property type="term" value="C:cytoplasm"/>
    <property type="evidence" value="ECO:0007669"/>
    <property type="project" value="TreeGrafter"/>
</dbReference>
<feature type="domain" description="Myosin motor" evidence="12">
    <location>
        <begin position="81"/>
        <end position="759"/>
    </location>
</feature>
<dbReference type="Pfam" id="PF01843">
    <property type="entry name" value="DIL"/>
    <property type="match status" value="1"/>
</dbReference>
<dbReference type="InterPro" id="IPR000048">
    <property type="entry name" value="IQ_motif_EF-hand-BS"/>
</dbReference>
<dbReference type="PANTHER" id="PTHR13140:SF706">
    <property type="entry name" value="DILUTE CLASS UNCONVENTIONAL MYOSIN, ISOFORM C"/>
    <property type="match status" value="1"/>
</dbReference>
<keyword evidence="6 8" id="KW-0505">Motor protein</keyword>
<comment type="caution">
    <text evidence="13">The sequence shown here is derived from an EMBL/GenBank/DDBJ whole genome shotgun (WGS) entry which is preliminary data.</text>
</comment>
<gene>
    <name evidence="13" type="ORF">KIN20_025637</name>
</gene>
<dbReference type="GO" id="GO:0000146">
    <property type="term" value="F:microfilament motor activity"/>
    <property type="evidence" value="ECO:0007669"/>
    <property type="project" value="TreeGrafter"/>
</dbReference>
<keyword evidence="7 8" id="KW-0009">Actin-binding</keyword>
<evidence type="ECO:0000256" key="5">
    <source>
        <dbReference type="ARBA" id="ARBA00023123"/>
    </source>
</evidence>
<dbReference type="Gene3D" id="1.10.10.820">
    <property type="match status" value="1"/>
</dbReference>
<evidence type="ECO:0000256" key="10">
    <source>
        <dbReference type="SAM" id="MobiDB-lite"/>
    </source>
</evidence>
<protein>
    <recommendedName>
        <fullName evidence="15">Dilute class unconventional myosin</fullName>
    </recommendedName>
</protein>
<dbReference type="PROSITE" id="PS51126">
    <property type="entry name" value="DILUTE"/>
    <property type="match status" value="1"/>
</dbReference>
<dbReference type="PROSITE" id="PS51456">
    <property type="entry name" value="MYOSIN_MOTOR"/>
    <property type="match status" value="1"/>
</dbReference>
<dbReference type="SUPFAM" id="SSF50084">
    <property type="entry name" value="Myosin S1 fragment, N-terminal domain"/>
    <property type="match status" value="1"/>
</dbReference>
<evidence type="ECO:0000256" key="1">
    <source>
        <dbReference type="ARBA" id="ARBA00008314"/>
    </source>
</evidence>
<dbReference type="GO" id="GO:0016459">
    <property type="term" value="C:myosin complex"/>
    <property type="evidence" value="ECO:0007669"/>
    <property type="project" value="UniProtKB-KW"/>
</dbReference>
<evidence type="ECO:0008006" key="15">
    <source>
        <dbReference type="Google" id="ProtNLM"/>
    </source>
</evidence>
<evidence type="ECO:0000256" key="4">
    <source>
        <dbReference type="ARBA" id="ARBA00023054"/>
    </source>
</evidence>
<dbReference type="InterPro" id="IPR001609">
    <property type="entry name" value="Myosin_head_motor_dom-like"/>
</dbReference>
<dbReference type="GO" id="GO:0016020">
    <property type="term" value="C:membrane"/>
    <property type="evidence" value="ECO:0007669"/>
    <property type="project" value="TreeGrafter"/>
</dbReference>
<dbReference type="Gene3D" id="3.40.850.10">
    <property type="entry name" value="Kinesin motor domain"/>
    <property type="match status" value="1"/>
</dbReference>
<proteinExistence type="inferred from homology"/>
<feature type="coiled-coil region" evidence="9">
    <location>
        <begin position="1227"/>
        <end position="1258"/>
    </location>
</feature>
<dbReference type="Gene3D" id="1.20.5.190">
    <property type="match status" value="2"/>
</dbReference>
<keyword evidence="4 9" id="KW-0175">Coiled coil</keyword>
<evidence type="ECO:0000256" key="6">
    <source>
        <dbReference type="ARBA" id="ARBA00023175"/>
    </source>
</evidence>
<reference evidence="13" key="1">
    <citation type="submission" date="2021-06" db="EMBL/GenBank/DDBJ databases">
        <title>Parelaphostrongylus tenuis whole genome reference sequence.</title>
        <authorList>
            <person name="Garwood T.J."/>
            <person name="Larsen P.A."/>
            <person name="Fountain-Jones N.M."/>
            <person name="Garbe J.R."/>
            <person name="Macchietto M.G."/>
            <person name="Kania S.A."/>
            <person name="Gerhold R.W."/>
            <person name="Richards J.E."/>
            <person name="Wolf T.M."/>
        </authorList>
    </citation>
    <scope>NUCLEOTIDE SEQUENCE</scope>
    <source>
        <strain evidence="13">MNPRO001-30</strain>
        <tissue evidence="13">Meninges</tissue>
    </source>
</reference>
<accession>A0AAD5QWQ8</accession>
<evidence type="ECO:0000259" key="11">
    <source>
        <dbReference type="PROSITE" id="PS51126"/>
    </source>
</evidence>
<feature type="region of interest" description="Actin-binding" evidence="8">
    <location>
        <begin position="638"/>
        <end position="660"/>
    </location>
</feature>
<dbReference type="Proteomes" id="UP001196413">
    <property type="component" value="Unassembled WGS sequence"/>
</dbReference>
<dbReference type="InterPro" id="IPR036103">
    <property type="entry name" value="MYSc_Myo5"/>
</dbReference>
<dbReference type="InterPro" id="IPR027417">
    <property type="entry name" value="P-loop_NTPase"/>
</dbReference>
<dbReference type="PROSITE" id="PS50096">
    <property type="entry name" value="IQ"/>
    <property type="match status" value="4"/>
</dbReference>
<organism evidence="13 14">
    <name type="scientific">Parelaphostrongylus tenuis</name>
    <name type="common">Meningeal worm</name>
    <dbReference type="NCBI Taxonomy" id="148309"/>
    <lineage>
        <taxon>Eukaryota</taxon>
        <taxon>Metazoa</taxon>
        <taxon>Ecdysozoa</taxon>
        <taxon>Nematoda</taxon>
        <taxon>Chromadorea</taxon>
        <taxon>Rhabditida</taxon>
        <taxon>Rhabditina</taxon>
        <taxon>Rhabditomorpha</taxon>
        <taxon>Strongyloidea</taxon>
        <taxon>Metastrongylidae</taxon>
        <taxon>Parelaphostrongylus</taxon>
    </lineage>
</organism>
<evidence type="ECO:0000259" key="12">
    <source>
        <dbReference type="PROSITE" id="PS51456"/>
    </source>
</evidence>
<name>A0AAD5QWQ8_PARTN</name>
<feature type="coiled-coil region" evidence="9">
    <location>
        <begin position="1080"/>
        <end position="1107"/>
    </location>
</feature>
<dbReference type="PRINTS" id="PR00193">
    <property type="entry name" value="MYOSINHEAVY"/>
</dbReference>
<dbReference type="SMART" id="SM00242">
    <property type="entry name" value="MYSc"/>
    <property type="match status" value="1"/>
</dbReference>
<evidence type="ECO:0000256" key="8">
    <source>
        <dbReference type="PROSITE-ProRule" id="PRU00782"/>
    </source>
</evidence>
<dbReference type="GO" id="GO:0007015">
    <property type="term" value="P:actin filament organization"/>
    <property type="evidence" value="ECO:0007669"/>
    <property type="project" value="TreeGrafter"/>
</dbReference>
<feature type="binding site" evidence="8">
    <location>
        <begin position="178"/>
        <end position="185"/>
    </location>
    <ligand>
        <name>ATP</name>
        <dbReference type="ChEBI" id="CHEBI:30616"/>
    </ligand>
</feature>
<feature type="domain" description="Dilute" evidence="11">
    <location>
        <begin position="1402"/>
        <end position="1680"/>
    </location>
</feature>
<dbReference type="Pfam" id="PF00063">
    <property type="entry name" value="Myosin_head"/>
    <property type="match status" value="1"/>
</dbReference>
<feature type="coiled-coil region" evidence="9">
    <location>
        <begin position="901"/>
        <end position="998"/>
    </location>
</feature>
<keyword evidence="14" id="KW-1185">Reference proteome</keyword>
<evidence type="ECO:0000256" key="7">
    <source>
        <dbReference type="ARBA" id="ARBA00023203"/>
    </source>
</evidence>
<dbReference type="InterPro" id="IPR036961">
    <property type="entry name" value="Kinesin_motor_dom_sf"/>
</dbReference>
<dbReference type="Pfam" id="PF00612">
    <property type="entry name" value="IQ"/>
    <property type="match status" value="2"/>
</dbReference>
<dbReference type="EMBL" id="JAHQIW010005250">
    <property type="protein sequence ID" value="KAJ1365365.1"/>
    <property type="molecule type" value="Genomic_DNA"/>
</dbReference>
<dbReference type="Gene3D" id="1.20.58.530">
    <property type="match status" value="1"/>
</dbReference>
<keyword evidence="2 8" id="KW-0547">Nucleotide-binding</keyword>
<feature type="compositionally biased region" description="Polar residues" evidence="10">
    <location>
        <begin position="1045"/>
        <end position="1059"/>
    </location>
</feature>
<dbReference type="SUPFAM" id="SSF52540">
    <property type="entry name" value="P-loop containing nucleoside triphosphate hydrolases"/>
    <property type="match status" value="2"/>
</dbReference>
<dbReference type="PANTHER" id="PTHR13140">
    <property type="entry name" value="MYOSIN"/>
    <property type="match status" value="1"/>
</dbReference>
<dbReference type="CDD" id="cd23767">
    <property type="entry name" value="IQCD"/>
    <property type="match status" value="1"/>
</dbReference>
<dbReference type="Gene3D" id="3.30.70.1590">
    <property type="match status" value="1"/>
</dbReference>
<dbReference type="FunFam" id="1.10.10.820:FF:000001">
    <property type="entry name" value="Myosin heavy chain"/>
    <property type="match status" value="1"/>
</dbReference>
<dbReference type="CDD" id="cd15470">
    <property type="entry name" value="Myo5_CBD"/>
    <property type="match status" value="1"/>
</dbReference>
<comment type="similarity">
    <text evidence="1 8">Belongs to the TRAFAC class myosin-kinesin ATPase superfamily. Myosin family.</text>
</comment>
<evidence type="ECO:0000256" key="3">
    <source>
        <dbReference type="ARBA" id="ARBA00022840"/>
    </source>
</evidence>
<dbReference type="Gene3D" id="1.20.120.720">
    <property type="entry name" value="Myosin VI head, motor domain, U50 subdomain"/>
    <property type="match status" value="1"/>
</dbReference>
<dbReference type="GO" id="GO:0005524">
    <property type="term" value="F:ATP binding"/>
    <property type="evidence" value="ECO:0007669"/>
    <property type="project" value="UniProtKB-UniRule"/>
</dbReference>
<evidence type="ECO:0000256" key="2">
    <source>
        <dbReference type="ARBA" id="ARBA00022741"/>
    </source>
</evidence>
<dbReference type="CDD" id="cd01380">
    <property type="entry name" value="MYSc_Myo5"/>
    <property type="match status" value="1"/>
</dbReference>
<evidence type="ECO:0000256" key="9">
    <source>
        <dbReference type="SAM" id="Coils"/>
    </source>
</evidence>
<evidence type="ECO:0000313" key="13">
    <source>
        <dbReference type="EMBL" id="KAJ1365365.1"/>
    </source>
</evidence>
<dbReference type="SMART" id="SM01132">
    <property type="entry name" value="DIL"/>
    <property type="match status" value="1"/>
</dbReference>
<dbReference type="InterPro" id="IPR002710">
    <property type="entry name" value="Dilute_dom"/>
</dbReference>
<dbReference type="GO" id="GO:0051015">
    <property type="term" value="F:actin filament binding"/>
    <property type="evidence" value="ECO:0007669"/>
    <property type="project" value="TreeGrafter"/>
</dbReference>
<keyword evidence="3 8" id="KW-0067">ATP-binding</keyword>
<sequence length="1735" mass="199670">MEYNDSGTLGRTQVYPLENYKKGAQVWHRHPDLVWVPGELESDVTFSTRSIRIRLEDDEVVEVAISSPRHLPFLRNPAILIGKDDLTALSYLHEPAVLHNLQVRFIDRECIYTYCGIVLVAINPYAECPHLYGEEVIQVYKGMGKQVRDLDPHIYAVAEEAFNDLVEFNKCQSIIVSGESGAGKTVSAKFVMKYFASIAGHRLGTTGVEDRVLATNPIMEAIGNAKTIKNDNSSRFGKYIQINFDDKFTISGAEMKTYLLEKSRLVFQTQQERNYHIFYQMCAARDHPLLRDFSLAPSDVYWFTAQGGESEILGVNDRENFIETLKGFDQKKQREIFRLLKGILLLGNIDFKERESGGCIISPVSSSEMSSLSEDYKIDEDKLRQWLTVREIRAAGETVRKGLEPKEAIRSRDALAKLIYAQVFSWFVRRCNDALTEKDARTSRRRNFIGVLDIYGFETFVVNSFEQFCINYANEKLQQQFNQHVFKLEQEEYEREDISWVRIDYYDNQPAIDLIEGRPGLIDYLDEQCKVVNGSDSEWLNQMTSCSTLKKNNQLQMPRIRSTKFIVKHFASDVSYSVEGFVEKNKDAVSAQLLELILTTKFSLLLEVLASLAVADVAAPGGKQSCRKTVAAQFRDSLRDLMAVLCSTRPHYVRCIKPNDSKEKFCFEPKRAMQQLRACGVLETVRISAAGFPTRWTYEEFARRYRVLYPEGRSLWRDRPREFAERACNKHLQEGRFALGRTKIFFRTGEVALLERLRIEILSLSAIKIQSCWRRYQARTNRYICEKRYRELRNATLLIQAHYRGLRVRNFVKKVRYERSAITIQRYWRGYLVRRAEIIRRRSIVLVQCCVRRWLAKRRLRELKIEARSVVHLQKLNTGLENKIIDLQMKLHHETNERKRLAACDVLLEKLRTQIAQLESERNEWKLTSQRAEELALEVQRLETECNVKEAQKNELRAKIHDLTCRIDEVKAESSSKINELTEKLSVSVENAAKFENDLTKTRTVLASESERRAAVEYEVGLMREQLLQNASLLASPHLSRAGSMRSTQGERQSFSLSGPDGNSVSLNAFCGDLDEVALILRQQQMIADLRMRSDQYQRESERLRNVLEASSVVDSLEKRTSLRSFETQKLQELESAYSRMKLEVERLVEEKANAGLENMNIKLLLDRIIEDNDRRREESAELRAILTTRFERHSLITGNSPRPDSGHWSAGHSEDGSFDLDEDLCLERQCRQLKALNENLNRLLIDRNREIEKLEKRLSENTPTFRPSEVSVEDAIREVHGRLHLMAAENMSLNEKLNHQSEELTEARAQLRGYSGGLGLSLDNTADCEVIRLESLSKNGVEHSALVEVFNVPEFIRILICDLKPRLARLLTKAFPAYLILAAFRYYDHVHDETALTGLFTTLHIMLKDMVARSHDLDFLSLWLVNTWRLFNLLRQYSGERAEPEWTAANTVIQNSHRLQSFDITPIRDQLRLRVEECYQNLMKRAIEPILSPKIVPGILQHETASDVISGATGSRQTNRETSRGASRRGLDDLVDFLNFVHAKLTVYGADQLLLGQVFGQITNWICALALNHLMFRKELCNFEKAVQIKHNVTEIQSWLSSKGLGAFREALEPLVQACHLLQSRKDESNIDTLCGEMTSKLKPRQIVAILQHYAPSDDFEERDVDAELLAMVQQRLNERALANGETAEDQNTLIVMGTYLQPFNSQPFVHSDFPLETLSLPTCLHLQQVCRLL</sequence>
<feature type="region of interest" description="Disordered" evidence="10">
    <location>
        <begin position="1040"/>
        <end position="1059"/>
    </location>
</feature>
<evidence type="ECO:0000313" key="14">
    <source>
        <dbReference type="Proteomes" id="UP001196413"/>
    </source>
</evidence>
<dbReference type="SMART" id="SM00015">
    <property type="entry name" value="IQ"/>
    <property type="match status" value="4"/>
</dbReference>
<keyword evidence="5 8" id="KW-0518">Myosin</keyword>